<dbReference type="AlphaFoldDB" id="A0A6L9MEJ7"/>
<feature type="domain" description="DUF2019" evidence="2">
    <location>
        <begin position="18"/>
        <end position="63"/>
    </location>
</feature>
<reference evidence="3 4" key="1">
    <citation type="submission" date="2020-01" db="EMBL/GenBank/DDBJ databases">
        <title>Genomes of bacteria type strains.</title>
        <authorList>
            <person name="Chen J."/>
            <person name="Zhu S."/>
            <person name="Chen J."/>
        </authorList>
    </citation>
    <scope>NUCLEOTIDE SEQUENCE [LARGE SCALE GENOMIC DNA]</scope>
    <source>
        <strain evidence="3 4">KCTC 52919</strain>
    </source>
</reference>
<gene>
    <name evidence="3" type="ORF">GTW51_05200</name>
</gene>
<dbReference type="InterPro" id="IPR018568">
    <property type="entry name" value="DUF2019"/>
</dbReference>
<dbReference type="EMBL" id="JAAAMJ010000002">
    <property type="protein sequence ID" value="NDV86096.1"/>
    <property type="molecule type" value="Genomic_DNA"/>
</dbReference>
<organism evidence="3 4">
    <name type="scientific">Aurantimonas aggregata</name>
    <dbReference type="NCBI Taxonomy" id="2047720"/>
    <lineage>
        <taxon>Bacteria</taxon>
        <taxon>Pseudomonadati</taxon>
        <taxon>Pseudomonadota</taxon>
        <taxon>Alphaproteobacteria</taxon>
        <taxon>Hyphomicrobiales</taxon>
        <taxon>Aurantimonadaceae</taxon>
        <taxon>Aurantimonas</taxon>
    </lineage>
</organism>
<keyword evidence="4" id="KW-1185">Reference proteome</keyword>
<dbReference type="Gene3D" id="1.25.40.70">
    <property type="entry name" value="Phosphatidylinositol 3-kinase, accessory domain (PIK)"/>
    <property type="match status" value="1"/>
</dbReference>
<evidence type="ECO:0000256" key="1">
    <source>
        <dbReference type="SAM" id="MobiDB-lite"/>
    </source>
</evidence>
<evidence type="ECO:0000313" key="3">
    <source>
        <dbReference type="EMBL" id="NDV86096.1"/>
    </source>
</evidence>
<dbReference type="Proteomes" id="UP000476332">
    <property type="component" value="Unassembled WGS sequence"/>
</dbReference>
<sequence>MCLEEPRPNEFKLDDHFRAYNATVPRQIALEAELKRRDGDQRRAMLSLLEHLNMQVRLNAARAADPWHRRRRDECCSRCRLAPSSYVGRRWNVDPVLGSGHLETGLSREGACPGDLQAQSLVFGSSPTPMPVARTPPARPRTRRARSSRRRDR</sequence>
<accession>A0A6L9MEJ7</accession>
<name>A0A6L9MEJ7_9HYPH</name>
<evidence type="ECO:0000313" key="4">
    <source>
        <dbReference type="Proteomes" id="UP000476332"/>
    </source>
</evidence>
<dbReference type="InterPro" id="IPR042236">
    <property type="entry name" value="PI3K_accessory_sf"/>
</dbReference>
<dbReference type="SUPFAM" id="SSF48371">
    <property type="entry name" value="ARM repeat"/>
    <property type="match status" value="1"/>
</dbReference>
<comment type="caution">
    <text evidence="3">The sequence shown here is derived from an EMBL/GenBank/DDBJ whole genome shotgun (WGS) entry which is preliminary data.</text>
</comment>
<dbReference type="Pfam" id="PF09450">
    <property type="entry name" value="DUF2019"/>
    <property type="match status" value="1"/>
</dbReference>
<evidence type="ECO:0000259" key="2">
    <source>
        <dbReference type="Pfam" id="PF09450"/>
    </source>
</evidence>
<dbReference type="InterPro" id="IPR016024">
    <property type="entry name" value="ARM-type_fold"/>
</dbReference>
<feature type="region of interest" description="Disordered" evidence="1">
    <location>
        <begin position="119"/>
        <end position="153"/>
    </location>
</feature>
<feature type="compositionally biased region" description="Basic residues" evidence="1">
    <location>
        <begin position="140"/>
        <end position="153"/>
    </location>
</feature>
<protein>
    <submittedName>
        <fullName evidence="3">DUF2019 domain-containing protein</fullName>
    </submittedName>
</protein>
<proteinExistence type="predicted"/>